<sequence length="94" mass="10668">MSTDTQTRTKETDTQARTKALAEFYSAPETSLFNQVIIAYVRDCSTATMERDRWAGTGIKFIKIGRAVKYRKSDVVTWLEKYQVQSSTSETMAA</sequence>
<dbReference type="Proteomes" id="UP000240010">
    <property type="component" value="Unassembled WGS sequence"/>
</dbReference>
<comment type="caution">
    <text evidence="1">The sequence shown here is derived from an EMBL/GenBank/DDBJ whole genome shotgun (WGS) entry which is preliminary data.</text>
</comment>
<dbReference type="AlphaFoldDB" id="A0A2S6HIJ5"/>
<organism evidence="1 2">
    <name type="scientific">Methylobacter tundripaludum</name>
    <dbReference type="NCBI Taxonomy" id="173365"/>
    <lineage>
        <taxon>Bacteria</taxon>
        <taxon>Pseudomonadati</taxon>
        <taxon>Pseudomonadota</taxon>
        <taxon>Gammaproteobacteria</taxon>
        <taxon>Methylococcales</taxon>
        <taxon>Methylococcaceae</taxon>
        <taxon>Methylobacter</taxon>
    </lineage>
</organism>
<dbReference type="EMBL" id="PTIZ01000002">
    <property type="protein sequence ID" value="PPK77298.1"/>
    <property type="molecule type" value="Genomic_DNA"/>
</dbReference>
<evidence type="ECO:0008006" key="3">
    <source>
        <dbReference type="Google" id="ProtNLM"/>
    </source>
</evidence>
<proteinExistence type="predicted"/>
<gene>
    <name evidence="1" type="ORF">B0F87_102410</name>
</gene>
<dbReference type="RefSeq" id="WP_104427981.1">
    <property type="nucleotide sequence ID" value="NZ_PTIZ01000002.1"/>
</dbReference>
<evidence type="ECO:0000313" key="1">
    <source>
        <dbReference type="EMBL" id="PPK77298.1"/>
    </source>
</evidence>
<protein>
    <recommendedName>
        <fullName evidence="3">Helix-turn-helix domain-containing protein</fullName>
    </recommendedName>
</protein>
<name>A0A2S6HIJ5_9GAMM</name>
<reference evidence="1 2" key="1">
    <citation type="submission" date="2018-02" db="EMBL/GenBank/DDBJ databases">
        <title>Subsurface microbial communities from deep shales in Ohio and West Virginia, USA.</title>
        <authorList>
            <person name="Wrighton K."/>
        </authorList>
    </citation>
    <scope>NUCLEOTIDE SEQUENCE [LARGE SCALE GENOMIC DNA]</scope>
    <source>
        <strain evidence="1 2">OWC-DMM</strain>
    </source>
</reference>
<accession>A0A2S6HIJ5</accession>
<evidence type="ECO:0000313" key="2">
    <source>
        <dbReference type="Proteomes" id="UP000240010"/>
    </source>
</evidence>